<dbReference type="AlphaFoldDB" id="A0A6M0QD01"/>
<accession>A0A6M0QD01</accession>
<proteinExistence type="predicted"/>
<keyword evidence="2" id="KW-1133">Transmembrane helix</keyword>
<evidence type="ECO:0000256" key="2">
    <source>
        <dbReference type="SAM" id="Phobius"/>
    </source>
</evidence>
<gene>
    <name evidence="3" type="ORF">G4D63_20675</name>
</gene>
<evidence type="ECO:0000313" key="3">
    <source>
        <dbReference type="EMBL" id="NEY74117.1"/>
    </source>
</evidence>
<keyword evidence="1" id="KW-0175">Coiled coil</keyword>
<evidence type="ECO:0000256" key="1">
    <source>
        <dbReference type="SAM" id="Coils"/>
    </source>
</evidence>
<dbReference type="PANTHER" id="PTHR40027:SF1">
    <property type="entry name" value="CELL DIVISION PROTEIN DIVIC"/>
    <property type="match status" value="1"/>
</dbReference>
<organism evidence="3 4">
    <name type="scientific">Bacillus mesophilus</name>
    <dbReference type="NCBI Taxonomy" id="1808955"/>
    <lineage>
        <taxon>Bacteria</taxon>
        <taxon>Bacillati</taxon>
        <taxon>Bacillota</taxon>
        <taxon>Bacilli</taxon>
        <taxon>Bacillales</taxon>
        <taxon>Bacillaceae</taxon>
        <taxon>Bacillus</taxon>
    </lineage>
</organism>
<dbReference type="PANTHER" id="PTHR40027">
    <property type="entry name" value="CELL DIVISION PROTEIN DIVIC"/>
    <property type="match status" value="1"/>
</dbReference>
<comment type="caution">
    <text evidence="3">The sequence shown here is derived from an EMBL/GenBank/DDBJ whole genome shotgun (WGS) entry which is preliminary data.</text>
</comment>
<dbReference type="InterPro" id="IPR039076">
    <property type="entry name" value="DivIC"/>
</dbReference>
<dbReference type="InterPro" id="IPR007060">
    <property type="entry name" value="FtsL/DivIC"/>
</dbReference>
<feature type="coiled-coil region" evidence="1">
    <location>
        <begin position="63"/>
        <end position="97"/>
    </location>
</feature>
<dbReference type="EMBL" id="JAAIWM010000014">
    <property type="protein sequence ID" value="NEY74117.1"/>
    <property type="molecule type" value="Genomic_DNA"/>
</dbReference>
<feature type="transmembrane region" description="Helical" evidence="2">
    <location>
        <begin position="38"/>
        <end position="57"/>
    </location>
</feature>
<dbReference type="Proteomes" id="UP000481043">
    <property type="component" value="Unassembled WGS sequence"/>
</dbReference>
<protein>
    <submittedName>
        <fullName evidence="3">Septum formation initiator family protein</fullName>
    </submittedName>
</protein>
<sequence length="124" mass="14720">MDSFKNDKIKQIQSDYHKIVEQREKLVLYRRRGLIRRLTAFGVIVGILGYIMISTFLSQIAAYENKLEERDHLQAELLGMEKKQVKLEEEIVKLNDDEYIAKIARRDYFLSEDHEIIFSIPDED</sequence>
<evidence type="ECO:0000313" key="4">
    <source>
        <dbReference type="Proteomes" id="UP000481043"/>
    </source>
</evidence>
<name>A0A6M0QD01_9BACI</name>
<dbReference type="Pfam" id="PF04977">
    <property type="entry name" value="DivIC"/>
    <property type="match status" value="1"/>
</dbReference>
<dbReference type="GO" id="GO:0051301">
    <property type="term" value="P:cell division"/>
    <property type="evidence" value="ECO:0007669"/>
    <property type="project" value="InterPro"/>
</dbReference>
<dbReference type="RefSeq" id="WP_163181981.1">
    <property type="nucleotide sequence ID" value="NZ_JAAIWM010000014.1"/>
</dbReference>
<keyword evidence="2" id="KW-0472">Membrane</keyword>
<reference evidence="3 4" key="1">
    <citation type="submission" date="2020-02" db="EMBL/GenBank/DDBJ databases">
        <title>Bacillus aquiflavi sp. nov., isolated from yellow water of strong flavor Chinese baijiu in Yibin region of China.</title>
        <authorList>
            <person name="Xie J."/>
        </authorList>
    </citation>
    <scope>NUCLEOTIDE SEQUENCE [LARGE SCALE GENOMIC DNA]</scope>
    <source>
        <strain evidence="3 4">SA4</strain>
    </source>
</reference>
<keyword evidence="2" id="KW-0812">Transmembrane</keyword>
<keyword evidence="4" id="KW-1185">Reference proteome</keyword>